<dbReference type="GO" id="GO:0000287">
    <property type="term" value="F:magnesium ion binding"/>
    <property type="evidence" value="ECO:0007669"/>
    <property type="project" value="UniProtKB-UniRule"/>
</dbReference>
<dbReference type="FunCoup" id="A0A423Q2V4">
    <property type="interactions" value="94"/>
</dbReference>
<dbReference type="PANTHER" id="PTHR11070">
    <property type="entry name" value="UVRD / RECB / PCRA DNA HELICASE FAMILY MEMBER"/>
    <property type="match status" value="1"/>
</dbReference>
<dbReference type="SUPFAM" id="SSF52980">
    <property type="entry name" value="Restriction endonuclease-like"/>
    <property type="match status" value="1"/>
</dbReference>
<dbReference type="InParanoid" id="A0A423Q2V4"/>
<keyword evidence="5 15" id="KW-0378">Hydrolase</keyword>
<evidence type="ECO:0000256" key="17">
    <source>
        <dbReference type="SAM" id="MobiDB-lite"/>
    </source>
</evidence>
<evidence type="ECO:0000256" key="11">
    <source>
        <dbReference type="ARBA" id="ARBA00023204"/>
    </source>
</evidence>
<evidence type="ECO:0000256" key="12">
    <source>
        <dbReference type="ARBA" id="ARBA00023235"/>
    </source>
</evidence>
<dbReference type="Gene3D" id="3.40.50.300">
    <property type="entry name" value="P-loop containing nucleotide triphosphate hydrolases"/>
    <property type="match status" value="2"/>
</dbReference>
<evidence type="ECO:0000313" key="20">
    <source>
        <dbReference type="EMBL" id="ROO32848.1"/>
    </source>
</evidence>
<evidence type="ECO:0000256" key="15">
    <source>
        <dbReference type="HAMAP-Rule" id="MF_01485"/>
    </source>
</evidence>
<evidence type="ECO:0000259" key="18">
    <source>
        <dbReference type="PROSITE" id="PS51198"/>
    </source>
</evidence>
<dbReference type="AlphaFoldDB" id="A0A423Q2V4"/>
<dbReference type="InterPro" id="IPR000212">
    <property type="entry name" value="DNA_helicase_UvrD/REP"/>
</dbReference>
<feature type="domain" description="UvrD-like helicase ATP-binding" evidence="18">
    <location>
        <begin position="1"/>
        <end position="456"/>
    </location>
</feature>
<dbReference type="GO" id="GO:0009338">
    <property type="term" value="C:exodeoxyribonuclease V complex"/>
    <property type="evidence" value="ECO:0007669"/>
    <property type="project" value="TreeGrafter"/>
</dbReference>
<evidence type="ECO:0000256" key="5">
    <source>
        <dbReference type="ARBA" id="ARBA00022801"/>
    </source>
</evidence>
<comment type="caution">
    <text evidence="20">The sequence shown here is derived from an EMBL/GenBank/DDBJ whole genome shotgun (WGS) entry which is preliminary data.</text>
</comment>
<comment type="domain">
    <text evidence="15">The N-terminal DNA-binding domain is a ssDNA-dependent ATPase and has ATP-dependent 3'-5' helicase function. This domain interacts with RecC.</text>
</comment>
<dbReference type="GO" id="GO:0005524">
    <property type="term" value="F:ATP binding"/>
    <property type="evidence" value="ECO:0007669"/>
    <property type="project" value="UniProtKB-UniRule"/>
</dbReference>
<keyword evidence="9 15" id="KW-0460">Magnesium</keyword>
<dbReference type="PROSITE" id="PS51217">
    <property type="entry name" value="UVRD_HELICASE_CTER"/>
    <property type="match status" value="1"/>
</dbReference>
<dbReference type="RefSeq" id="WP_123656783.1">
    <property type="nucleotide sequence ID" value="NZ_AYKG01000001.1"/>
</dbReference>
<dbReference type="GO" id="GO:0043138">
    <property type="term" value="F:3'-5' DNA helicase activity"/>
    <property type="evidence" value="ECO:0007669"/>
    <property type="project" value="UniProtKB-UniRule"/>
</dbReference>
<comment type="catalytic activity">
    <reaction evidence="15">
        <text>Exonucleolytic cleavage (in the presence of ATP) in either 5'- to 3'- or 3'- to 5'-direction to yield 5'-phosphooligonucleotides.</text>
        <dbReference type="EC" id="3.1.11.5"/>
    </reaction>
</comment>
<reference evidence="20 21" key="1">
    <citation type="submission" date="2013-10" db="EMBL/GenBank/DDBJ databases">
        <title>Salinisphaera japonica YTM-1 Genome Sequencing.</title>
        <authorList>
            <person name="Lai Q."/>
            <person name="Li C."/>
            <person name="Shao Z."/>
        </authorList>
    </citation>
    <scope>NUCLEOTIDE SEQUENCE [LARGE SCALE GENOMIC DNA]</scope>
    <source>
        <strain evidence="20 21">YTM-1</strain>
    </source>
</reference>
<evidence type="ECO:0000256" key="1">
    <source>
        <dbReference type="ARBA" id="ARBA00022722"/>
    </source>
</evidence>
<comment type="subunit">
    <text evidence="15">Heterotrimer of RecB, RecC and RecD. All subunits contribute to DNA-binding. Interacts with RecA.</text>
</comment>
<comment type="similarity">
    <text evidence="15">Belongs to the helicase family. UvrD subfamily.</text>
</comment>
<dbReference type="PANTHER" id="PTHR11070:SF23">
    <property type="entry name" value="RECBCD ENZYME SUBUNIT RECB"/>
    <property type="match status" value="1"/>
</dbReference>
<comment type="catalytic activity">
    <reaction evidence="14 15">
        <text>ATP + H2O = ADP + phosphate + H(+)</text>
        <dbReference type="Rhea" id="RHEA:13065"/>
        <dbReference type="ChEBI" id="CHEBI:15377"/>
        <dbReference type="ChEBI" id="CHEBI:15378"/>
        <dbReference type="ChEBI" id="CHEBI:30616"/>
        <dbReference type="ChEBI" id="CHEBI:43474"/>
        <dbReference type="ChEBI" id="CHEBI:456216"/>
        <dbReference type="EC" id="5.6.2.4"/>
    </reaction>
</comment>
<dbReference type="SUPFAM" id="SSF52540">
    <property type="entry name" value="P-loop containing nucleoside triphosphate hydrolases"/>
    <property type="match status" value="1"/>
</dbReference>
<keyword evidence="11 15" id="KW-0234">DNA repair</keyword>
<feature type="binding site" evidence="15">
    <location>
        <position position="1132"/>
    </location>
    <ligand>
        <name>Mg(2+)</name>
        <dbReference type="ChEBI" id="CHEBI:18420"/>
    </ligand>
</feature>
<keyword evidence="7 15" id="KW-0269">Exonuclease</keyword>
<dbReference type="GO" id="GO:0000724">
    <property type="term" value="P:double-strand break repair via homologous recombination"/>
    <property type="evidence" value="ECO:0007669"/>
    <property type="project" value="UniProtKB-UniRule"/>
</dbReference>
<proteinExistence type="inferred from homology"/>
<evidence type="ECO:0000256" key="13">
    <source>
        <dbReference type="ARBA" id="ARBA00034617"/>
    </source>
</evidence>
<evidence type="ECO:0000256" key="3">
    <source>
        <dbReference type="ARBA" id="ARBA00022741"/>
    </source>
</evidence>
<evidence type="ECO:0000256" key="10">
    <source>
        <dbReference type="ARBA" id="ARBA00023125"/>
    </source>
</evidence>
<dbReference type="InterPro" id="IPR014017">
    <property type="entry name" value="DNA_helicase_UvrD-like_C"/>
</dbReference>
<dbReference type="InterPro" id="IPR011335">
    <property type="entry name" value="Restrct_endonuc-II-like"/>
</dbReference>
<dbReference type="InterPro" id="IPR038726">
    <property type="entry name" value="PDDEXK_AddAB-type"/>
</dbReference>
<comment type="cofactor">
    <cofactor evidence="15">
        <name>Mg(2+)</name>
        <dbReference type="ChEBI" id="CHEBI:18420"/>
    </cofactor>
    <text evidence="15">Binds 1 Mg(2+) ion per subunit.</text>
</comment>
<sequence>MSAQVFDAATLALSDLRLIEASAGTGKTFSLAGLYLRLIVERQVSVRDILVMTFTRAATQELRERIRARLAYAARIAHDPSLADPANVEHGFTQTVLAAADESPTTVARRLADAAGRIDEATIVTIHGFAQRAATENAFESALAFDRGEAVDDPTIYREATHDYWREQVFGNGDDGETVLNIWASPEALYATLAPVFFRSHATIAGIDHERIAERLESLARHWPDTPPTLAATLTTAVEADALLKGHALHAALAGETDIQACVAALDAQITAALAAGRLPALPSWVAALASPRAAFKKAAKHQALADPLDGLEALPILAELQPLARLVMSEKAATRISARAAARKIERRQYSYDDLIVALHDSLMDPRTGPNLADALHARWPYALVDEFQDTDPLQYASLYEIYLARPRETGALLLIGDPKQAIYGFRGGDIYAYLAAARTAGAARYTLTTNFRSTQGVLDSIAALYSLPGAAPFVVEAIDFPNVAAGRTAGDRQLITGDDTPLPAMTVWELTGGVHTQKNGKTRNPNKQIDRDRLIGETVGRIANLLAGNDTTWQHADGTTRAVAARDIAVLVNSHSQAEAMQAALGAAGVRAVCQQRQSVYASAEADDLKRVLAAMAHPDDPLAVRAAQPTGLIGKRLADLIEMADNDTALQAAIERFHDLFLAWQRRGVLSALETLFIAAAPEILALTDGERRMSNYLQLAELLAEAETTCYGMDSLVHWLAAQITAAEAGTLGTDDESQLRLETDADLVRISTIHAAKGLQYPIVFLPFALWLGQSHGDRRPDVPPFVFHPAVEGARPALIDMIGNPDNAAQARLEARSETLRLLYVALTRAEQAVFIGWREPDDSKGVDGALADLLYRSATVDGQALARLTRAADGAVVHETLDIDTPPTIAPLDSPAQAMPQGHARHDLPARRLRWSTYSFSRLAHARTDTTPDNLPEPGAADETPTAPDTLQIADADSQAVLPELDTRLGGVRFGSAVHDLLEDALNREKRDGAEPGSTWHLPGASPRENEIEAVYQKLRTGGLIPEDRGDIRIIQTADLVARTLHTPLPSIGALAGLARANMRTEMEFMLRLRGQRLGTLIDTLRAHDYLGAALGGHPAQTLYGLMQGFIDLVVEHDGRFYILDYKTNRLGDTPTDYDGPALQRAITRSHYDLQYLIYTVALHRHLGHCLPEYDPATHLGGVQYLFLRAMDGQSTAGVYVDTPDIALINALDGLFDETAEMA</sequence>
<evidence type="ECO:0000256" key="8">
    <source>
        <dbReference type="ARBA" id="ARBA00022840"/>
    </source>
</evidence>
<organism evidence="20 21">
    <name type="scientific">Salinisphaera japonica YTM-1</name>
    <dbReference type="NCBI Taxonomy" id="1209778"/>
    <lineage>
        <taxon>Bacteria</taxon>
        <taxon>Pseudomonadati</taxon>
        <taxon>Pseudomonadota</taxon>
        <taxon>Gammaproteobacteria</taxon>
        <taxon>Salinisphaerales</taxon>
        <taxon>Salinisphaeraceae</taxon>
        <taxon>Salinisphaera</taxon>
    </lineage>
</organism>
<dbReference type="GO" id="GO:0008854">
    <property type="term" value="F:exodeoxyribonuclease V activity"/>
    <property type="evidence" value="ECO:0007669"/>
    <property type="project" value="UniProtKB-EC"/>
</dbReference>
<dbReference type="Pfam" id="PF12705">
    <property type="entry name" value="PDDEXK_1"/>
    <property type="match status" value="1"/>
</dbReference>
<comment type="miscellaneous">
    <text evidence="15">In the RecBCD complex, RecB has a slow 3'-5' helicase, an exonuclease activity and loads RecA onto ssDNA, RecD has a fast 5'-3' helicase activity, while RecC stimulates the ATPase and processivity of the RecB helicase and contributes to recognition of the Chi site.</text>
</comment>
<dbReference type="Proteomes" id="UP000285310">
    <property type="component" value="Unassembled WGS sequence"/>
</dbReference>
<evidence type="ECO:0000313" key="21">
    <source>
        <dbReference type="Proteomes" id="UP000285310"/>
    </source>
</evidence>
<dbReference type="GO" id="GO:0003677">
    <property type="term" value="F:DNA binding"/>
    <property type="evidence" value="ECO:0007669"/>
    <property type="project" value="UniProtKB-UniRule"/>
</dbReference>
<gene>
    <name evidence="15" type="primary">recB</name>
    <name evidence="20" type="ORF">SAJA_01045</name>
</gene>
<keyword evidence="3 15" id="KW-0547">Nucleotide-binding</keyword>
<dbReference type="InterPro" id="IPR011604">
    <property type="entry name" value="PDDEXK-like_dom_sf"/>
</dbReference>
<dbReference type="HAMAP" id="MF_01485">
    <property type="entry name" value="RecB"/>
    <property type="match status" value="1"/>
</dbReference>
<evidence type="ECO:0000256" key="6">
    <source>
        <dbReference type="ARBA" id="ARBA00022806"/>
    </source>
</evidence>
<evidence type="ECO:0000256" key="14">
    <source>
        <dbReference type="ARBA" id="ARBA00048988"/>
    </source>
</evidence>
<dbReference type="Gene3D" id="3.90.320.10">
    <property type="match status" value="1"/>
</dbReference>
<feature type="binding site" evidence="15">
    <location>
        <position position="1119"/>
    </location>
    <ligand>
        <name>Mg(2+)</name>
        <dbReference type="ChEBI" id="CHEBI:18420"/>
    </ligand>
</feature>
<keyword evidence="12 15" id="KW-0413">Isomerase</keyword>
<feature type="region of interest" description="Nuclease activity, interacts with RecD and RecA" evidence="15">
    <location>
        <begin position="921"/>
        <end position="1230"/>
    </location>
</feature>
<feature type="region of interest" description="DNA-binding and helicase activity, interacts with RecC" evidence="15">
    <location>
        <begin position="1"/>
        <end position="897"/>
    </location>
</feature>
<keyword evidence="21" id="KW-1185">Reference proteome</keyword>
<accession>A0A423Q2V4</accession>
<feature type="binding site" evidence="16">
    <location>
        <begin position="21"/>
        <end position="28"/>
    </location>
    <ligand>
        <name>ATP</name>
        <dbReference type="ChEBI" id="CHEBI:30616"/>
    </ligand>
</feature>
<dbReference type="InterPro" id="IPR014016">
    <property type="entry name" value="UvrD-like_ATP-bd"/>
</dbReference>
<protein>
    <recommendedName>
        <fullName evidence="15">RecBCD enzyme subunit RecB</fullName>
        <ecNumber evidence="15">3.1.11.5</ecNumber>
        <ecNumber evidence="15">5.6.2.4</ecNumber>
    </recommendedName>
    <alternativeName>
        <fullName evidence="15">DNA 3'-5' helicase subunit RecB</fullName>
    </alternativeName>
    <alternativeName>
        <fullName evidence="15">Exonuclease V subunit RecB</fullName>
        <shortName evidence="15">ExoV subunit RecB</shortName>
    </alternativeName>
    <alternativeName>
        <fullName evidence="15">Helicase/nuclease RecBCD subunit RecB</fullName>
    </alternativeName>
</protein>
<comment type="domain">
    <text evidence="15">The C-terminal domain has nuclease activity and interacts with RecD. It interacts with RecA, facilitating its loading onto ssDNA.</text>
</comment>
<evidence type="ECO:0000256" key="2">
    <source>
        <dbReference type="ARBA" id="ARBA00022723"/>
    </source>
</evidence>
<dbReference type="InterPro" id="IPR004586">
    <property type="entry name" value="RecB"/>
</dbReference>
<dbReference type="GO" id="GO:0016887">
    <property type="term" value="F:ATP hydrolysis activity"/>
    <property type="evidence" value="ECO:0007669"/>
    <property type="project" value="RHEA"/>
</dbReference>
<evidence type="ECO:0000256" key="16">
    <source>
        <dbReference type="PROSITE-ProRule" id="PRU00560"/>
    </source>
</evidence>
<dbReference type="EC" id="3.1.11.5" evidence="15"/>
<comment type="function">
    <text evidence="15">A helicase/nuclease that prepares dsDNA breaks (DSB) for recombinational DNA repair. Binds to DSBs and unwinds DNA via a highly rapid and processive ATP-dependent bidirectional helicase activity. Unwinds dsDNA until it encounters a Chi (crossover hotspot instigator) sequence from the 3' direction. Cuts ssDNA a few nucleotides 3' to the Chi site. The properties and activities of the enzyme are changed at Chi. The Chi-altered holoenzyme produces a long 3'-ssDNA overhang and facilitates RecA-binding to the ssDNA for homologous DNA recombination and repair. Holoenzyme degrades any linearized DNA that is unable to undergo homologous recombination. In the holoenzyme this subunit contributes ATPase, 3'-5' helicase, exonuclease activity and loads RecA onto ssDNA.</text>
</comment>
<dbReference type="Gene3D" id="1.10.3170.10">
    <property type="entry name" value="Recbcd, chain B, domain 2"/>
    <property type="match status" value="1"/>
</dbReference>
<evidence type="ECO:0000259" key="19">
    <source>
        <dbReference type="PROSITE" id="PS51217"/>
    </source>
</evidence>
<evidence type="ECO:0000256" key="7">
    <source>
        <dbReference type="ARBA" id="ARBA00022839"/>
    </source>
</evidence>
<keyword evidence="10 15" id="KW-0238">DNA-binding</keyword>
<evidence type="ECO:0000256" key="9">
    <source>
        <dbReference type="ARBA" id="ARBA00022842"/>
    </source>
</evidence>
<dbReference type="Pfam" id="PF00580">
    <property type="entry name" value="UvrD-helicase"/>
    <property type="match status" value="1"/>
</dbReference>
<dbReference type="PROSITE" id="PS51198">
    <property type="entry name" value="UVRD_HELICASE_ATP_BIND"/>
    <property type="match status" value="1"/>
</dbReference>
<name>A0A423Q2V4_9GAMM</name>
<dbReference type="EC" id="5.6.2.4" evidence="15"/>
<feature type="domain" description="UvrD-like helicase C-terminal" evidence="19">
    <location>
        <begin position="487"/>
        <end position="763"/>
    </location>
</feature>
<keyword evidence="4 15" id="KW-0227">DNA damage</keyword>
<keyword evidence="1 15" id="KW-0540">Nuclease</keyword>
<dbReference type="NCBIfam" id="TIGR00609">
    <property type="entry name" value="recB"/>
    <property type="match status" value="1"/>
</dbReference>
<dbReference type="GO" id="GO:0005829">
    <property type="term" value="C:cytosol"/>
    <property type="evidence" value="ECO:0007669"/>
    <property type="project" value="TreeGrafter"/>
</dbReference>
<dbReference type="OrthoDB" id="9810135at2"/>
<dbReference type="CDD" id="cd22352">
    <property type="entry name" value="RecB_C-like"/>
    <property type="match status" value="1"/>
</dbReference>
<dbReference type="Gene3D" id="1.10.486.10">
    <property type="entry name" value="PCRA, domain 4"/>
    <property type="match status" value="1"/>
</dbReference>
<feature type="region of interest" description="Disordered" evidence="17">
    <location>
        <begin position="933"/>
        <end position="954"/>
    </location>
</feature>
<comment type="catalytic activity">
    <reaction evidence="13 15">
        <text>Couples ATP hydrolysis with the unwinding of duplex DNA by translocating in the 3'-5' direction.</text>
        <dbReference type="EC" id="5.6.2.4"/>
    </reaction>
</comment>
<feature type="binding site" evidence="15">
    <location>
        <position position="986"/>
    </location>
    <ligand>
        <name>Mg(2+)</name>
        <dbReference type="ChEBI" id="CHEBI:18420"/>
    </ligand>
</feature>
<evidence type="ECO:0000256" key="4">
    <source>
        <dbReference type="ARBA" id="ARBA00022763"/>
    </source>
</evidence>
<keyword evidence="2 15" id="KW-0479">Metal-binding</keyword>
<feature type="active site" description="For nuclease activity" evidence="15">
    <location>
        <position position="1132"/>
    </location>
</feature>
<dbReference type="EMBL" id="AYKG01000001">
    <property type="protein sequence ID" value="ROO32848.1"/>
    <property type="molecule type" value="Genomic_DNA"/>
</dbReference>
<keyword evidence="8 15" id="KW-0067">ATP-binding</keyword>
<keyword evidence="6 15" id="KW-0347">Helicase</keyword>
<dbReference type="Pfam" id="PF13361">
    <property type="entry name" value="UvrD_C"/>
    <property type="match status" value="1"/>
</dbReference>
<dbReference type="InterPro" id="IPR027417">
    <property type="entry name" value="P-loop_NTPase"/>
</dbReference>